<sequence length="118" mass="12704">MPTIGSRMELLRPLRAGSCPGVAASAAPAISMARTPGSRYKNTRGYEADGGRWRWPGSQVIRLVARQAPCFAVLRSVAYCLGRREGTGRASYGGGWLWPMGEILVVSSSRLFSLCVTV</sequence>
<dbReference type="AlphaFoldDB" id="A0A0A9HJQ9"/>
<reference evidence="1" key="2">
    <citation type="journal article" date="2015" name="Data Brief">
        <title>Shoot transcriptome of the giant reed, Arundo donax.</title>
        <authorList>
            <person name="Barrero R.A."/>
            <person name="Guerrero F.D."/>
            <person name="Moolhuijzen P."/>
            <person name="Goolsby J.A."/>
            <person name="Tidwell J."/>
            <person name="Bellgard S.E."/>
            <person name="Bellgard M.I."/>
        </authorList>
    </citation>
    <scope>NUCLEOTIDE SEQUENCE</scope>
    <source>
        <tissue evidence="1">Shoot tissue taken approximately 20 cm above the soil surface</tissue>
    </source>
</reference>
<evidence type="ECO:0000313" key="1">
    <source>
        <dbReference type="EMBL" id="JAE37425.1"/>
    </source>
</evidence>
<name>A0A0A9HJQ9_ARUDO</name>
<accession>A0A0A9HJQ9</accession>
<protein>
    <submittedName>
        <fullName evidence="1">Uncharacterized protein</fullName>
    </submittedName>
</protein>
<reference evidence="1" key="1">
    <citation type="submission" date="2014-09" db="EMBL/GenBank/DDBJ databases">
        <authorList>
            <person name="Magalhaes I.L.F."/>
            <person name="Oliveira U."/>
            <person name="Santos F.R."/>
            <person name="Vidigal T.H.D.A."/>
            <person name="Brescovit A.D."/>
            <person name="Santos A.J."/>
        </authorList>
    </citation>
    <scope>NUCLEOTIDE SEQUENCE</scope>
    <source>
        <tissue evidence="1">Shoot tissue taken approximately 20 cm above the soil surface</tissue>
    </source>
</reference>
<dbReference type="EMBL" id="GBRH01160471">
    <property type="protein sequence ID" value="JAE37425.1"/>
    <property type="molecule type" value="Transcribed_RNA"/>
</dbReference>
<proteinExistence type="predicted"/>
<organism evidence="1">
    <name type="scientific">Arundo donax</name>
    <name type="common">Giant reed</name>
    <name type="synonym">Donax arundinaceus</name>
    <dbReference type="NCBI Taxonomy" id="35708"/>
    <lineage>
        <taxon>Eukaryota</taxon>
        <taxon>Viridiplantae</taxon>
        <taxon>Streptophyta</taxon>
        <taxon>Embryophyta</taxon>
        <taxon>Tracheophyta</taxon>
        <taxon>Spermatophyta</taxon>
        <taxon>Magnoliopsida</taxon>
        <taxon>Liliopsida</taxon>
        <taxon>Poales</taxon>
        <taxon>Poaceae</taxon>
        <taxon>PACMAD clade</taxon>
        <taxon>Arundinoideae</taxon>
        <taxon>Arundineae</taxon>
        <taxon>Arundo</taxon>
    </lineage>
</organism>